<reference evidence="2" key="2">
    <citation type="journal article" date="2019" name="IMA Fungus">
        <title>Genome sequencing and comparison of five Tilletia species to identify candidate genes for the detection of regulated species infecting wheat.</title>
        <authorList>
            <person name="Nguyen H.D.T."/>
            <person name="Sultana T."/>
            <person name="Kesanakurti P."/>
            <person name="Hambleton S."/>
        </authorList>
    </citation>
    <scope>NUCLEOTIDE SEQUENCE</scope>
    <source>
        <strain evidence="2">DAOMC 236422</strain>
    </source>
</reference>
<comment type="caution">
    <text evidence="2">The sequence shown here is derived from an EMBL/GenBank/DDBJ whole genome shotgun (WGS) entry which is preliminary data.</text>
</comment>
<name>A0A8X7N232_9BASI</name>
<feature type="compositionally biased region" description="Low complexity" evidence="1">
    <location>
        <begin position="62"/>
        <end position="73"/>
    </location>
</feature>
<evidence type="ECO:0000256" key="1">
    <source>
        <dbReference type="SAM" id="MobiDB-lite"/>
    </source>
</evidence>
<feature type="region of interest" description="Disordered" evidence="1">
    <location>
        <begin position="480"/>
        <end position="519"/>
    </location>
</feature>
<evidence type="ECO:0000313" key="3">
    <source>
        <dbReference type="Proteomes" id="UP000078113"/>
    </source>
</evidence>
<accession>A0A8X7N232</accession>
<protein>
    <submittedName>
        <fullName evidence="2">Uncharacterized protein</fullName>
    </submittedName>
</protein>
<dbReference type="Pfam" id="PF02992">
    <property type="entry name" value="Transposase_21"/>
    <property type="match status" value="1"/>
</dbReference>
<feature type="compositionally biased region" description="Acidic residues" evidence="1">
    <location>
        <begin position="97"/>
        <end position="116"/>
    </location>
</feature>
<feature type="region of interest" description="Disordered" evidence="1">
    <location>
        <begin position="62"/>
        <end position="142"/>
    </location>
</feature>
<dbReference type="AlphaFoldDB" id="A0A8X7N232"/>
<dbReference type="Proteomes" id="UP000078113">
    <property type="component" value="Unassembled WGS sequence"/>
</dbReference>
<dbReference type="InterPro" id="IPR004242">
    <property type="entry name" value="Transposase_21"/>
</dbReference>
<reference evidence="2" key="1">
    <citation type="submission" date="2016-04" db="EMBL/GenBank/DDBJ databases">
        <authorList>
            <person name="Nguyen H.D."/>
            <person name="Samba Siva P."/>
            <person name="Cullis J."/>
            <person name="Levesque C.A."/>
            <person name="Hambleton S."/>
        </authorList>
    </citation>
    <scope>NUCLEOTIDE SEQUENCE</scope>
    <source>
        <strain evidence="2">DAOMC 236422</strain>
    </source>
</reference>
<gene>
    <name evidence="2" type="ORF">A4X09_0g6729</name>
</gene>
<keyword evidence="3" id="KW-1185">Reference proteome</keyword>
<feature type="compositionally biased region" description="Acidic residues" evidence="1">
    <location>
        <begin position="74"/>
        <end position="83"/>
    </location>
</feature>
<feature type="compositionally biased region" description="Basic residues" evidence="1">
    <location>
        <begin position="480"/>
        <end position="494"/>
    </location>
</feature>
<feature type="compositionally biased region" description="Polar residues" evidence="1">
    <location>
        <begin position="500"/>
        <end position="516"/>
    </location>
</feature>
<dbReference type="EMBL" id="LWDG02000470">
    <property type="protein sequence ID" value="KAE8265193.1"/>
    <property type="molecule type" value="Genomic_DNA"/>
</dbReference>
<sequence>MELESASDAAWPEHDRMQGNFDADAEMNLLASAMGAFRAEDAVAVEGGGGDMVFDAAVDAAVASSTDSSSSDSSSDDDDEDEDPARPNNSDARREDQDEEGPQTGYDDVDAEEVEQDGLAREGQTSIDRQLPDLAPNASNREPVGSAVLKELIGEYVVGQKPRSRPSGLVKSLSSDQKLSLLHYRRWLSSGGTYEAYKIHAKTLRELGRHILSLFKSKSLAAGLVDFRPRPVDMCVNSCIAFVGPYKELQACPWMRKDEDGNTVQCQEPRYDRSGRPRRQYTTLSILDRIRSMYHNPELSQLLQYRHDRLGALRAARDNDSWNDFVFQDVTDGIVNLTMADERGLFQSATDVAISIYTDGAQLVANKESSAWIITAACLNMPPTIRFRRAHQLVLAIIPGPNPPEDIESFFRPVLKEMAALSLGAWVWHGAQEKWFLMKAYLVGLYADQPGSSKMNKMTGTQGRRGCRFCVIEGCYGKAKPPKPRKKAKRKKGSRSAASIGQSEARTKSRSSTSMSGIRAATTVAATASRDALPLIDVDQPQRRPAQEWANTPYFPLTTPSGLRTLKPNLQRPSTYDPADLPMRDDEAFYSNLKELADATSKTAWKRVATKTGVTALPLLAFSPAFSHPDFFPLDIFHLFSFNTFQLIWNTMSSDFADGDPFHFDEVQRDSFGKLVAAASCDLPGLFGKAPRDTSRFHNTHYKMVGWITVFHCYIGPFLHSHNTDESVIKLLLALLDGIGVAAQATGCQLRNIGFINASFIRFGQLWEELYIRDNPDPVQRARLSVHLLLHIGHLIVSTGSVRGTSQAACERTIGTIKKEMRSQRNPYVAVEGRVLLIEQVHSLELLLDADGDNTVKDWRRTVTTKDGIHLGASTSLNKMRKRAATGTSVSALLRALAENGYAIDEVTLHVYAQITRLGETFTIRSRCSNSTKTTRLACRVAHVDDNDNLSFFDTVAFAQHNETGVKVAVGRRFIQAQERDYNHTNHWICGSWSDALEVVSVKGITDLVGLLRTDSNTYIFPRKGALGGYSSWWAERCYRRRRESESVA</sequence>
<organism evidence="2 3">
    <name type="scientific">Tilletia walkeri</name>
    <dbReference type="NCBI Taxonomy" id="117179"/>
    <lineage>
        <taxon>Eukaryota</taxon>
        <taxon>Fungi</taxon>
        <taxon>Dikarya</taxon>
        <taxon>Basidiomycota</taxon>
        <taxon>Ustilaginomycotina</taxon>
        <taxon>Exobasidiomycetes</taxon>
        <taxon>Tilletiales</taxon>
        <taxon>Tilletiaceae</taxon>
        <taxon>Tilletia</taxon>
    </lineage>
</organism>
<proteinExistence type="predicted"/>
<evidence type="ECO:0000313" key="2">
    <source>
        <dbReference type="EMBL" id="KAE8265193.1"/>
    </source>
</evidence>